<reference evidence="4" key="2">
    <citation type="journal article" date="2021" name="PeerJ">
        <title>Extensive microbial diversity within the chicken gut microbiome revealed by metagenomics and culture.</title>
        <authorList>
            <person name="Gilroy R."/>
            <person name="Ravi A."/>
            <person name="Getino M."/>
            <person name="Pursley I."/>
            <person name="Horton D.L."/>
            <person name="Alikhan N.F."/>
            <person name="Baker D."/>
            <person name="Gharbi K."/>
            <person name="Hall N."/>
            <person name="Watson M."/>
            <person name="Adriaenssens E.M."/>
            <person name="Foster-Nyarko E."/>
            <person name="Jarju S."/>
            <person name="Secka A."/>
            <person name="Antonio M."/>
            <person name="Oren A."/>
            <person name="Chaudhuri R.R."/>
            <person name="La Ragione R."/>
            <person name="Hildebrand F."/>
            <person name="Pallen M.J."/>
        </authorList>
    </citation>
    <scope>NUCLEOTIDE SEQUENCE</scope>
    <source>
        <strain evidence="4">35461</strain>
    </source>
</reference>
<evidence type="ECO:0000256" key="2">
    <source>
        <dbReference type="SAM" id="SignalP"/>
    </source>
</evidence>
<dbReference type="InterPro" id="IPR008930">
    <property type="entry name" value="Terpenoid_cyclase/PrenylTrfase"/>
</dbReference>
<keyword evidence="1" id="KW-0677">Repeat</keyword>
<feature type="domain" description="Prenyltransferase alpha-alpha toroid" evidence="3">
    <location>
        <begin position="10"/>
        <end position="218"/>
    </location>
</feature>
<dbReference type="EMBL" id="DVOR01000239">
    <property type="protein sequence ID" value="HIV09971.1"/>
    <property type="molecule type" value="Genomic_DNA"/>
</dbReference>
<dbReference type="GO" id="GO:0003824">
    <property type="term" value="F:catalytic activity"/>
    <property type="evidence" value="ECO:0007669"/>
    <property type="project" value="InterPro"/>
</dbReference>
<keyword evidence="2" id="KW-0732">Signal</keyword>
<evidence type="ECO:0000313" key="5">
    <source>
        <dbReference type="Proteomes" id="UP000886845"/>
    </source>
</evidence>
<sequence>MRRLLFWLAALAALPALALTAETKAQAEAALDRGFAWLRGAQQADGSWSDRRFPGMSALALWAMANAGRDANAGAMAKAEAYIVSCAQPDGGLYVPIPGRRGSGLGNYNTCLCLTALHAAGGKTRHPQVLLAARAYVASTQIEAEGLHEGGFGYDKSSPRAYTDLNNTFYAVEAMRLTADVEELRPGGKHVDIDWDKAKRYVLSMQQDAGEDAGGFLYNRETPREGETLRSYGSMTYAGLLAMLHCQLSREDPRVRSALRWLGKHWSTDENAGQGNQGLYFYYDVLARALDAARVEKLPLEDGSAVDWREELARAILKRQRADGSWANDSNRYWEGDPALATSYALLALTVVLGDE</sequence>
<evidence type="ECO:0000313" key="4">
    <source>
        <dbReference type="EMBL" id="HIV09971.1"/>
    </source>
</evidence>
<dbReference type="Proteomes" id="UP000886845">
    <property type="component" value="Unassembled WGS sequence"/>
</dbReference>
<accession>A0A9D1T3E7</accession>
<dbReference type="AlphaFoldDB" id="A0A9D1T3E7"/>
<comment type="caution">
    <text evidence="4">The sequence shown here is derived from an EMBL/GenBank/DDBJ whole genome shotgun (WGS) entry which is preliminary data.</text>
</comment>
<dbReference type="InterPro" id="IPR001330">
    <property type="entry name" value="Prenyltrans"/>
</dbReference>
<protein>
    <recommendedName>
        <fullName evidence="3">Prenyltransferase alpha-alpha toroid domain-containing protein</fullName>
    </recommendedName>
</protein>
<dbReference type="CDD" id="cd00688">
    <property type="entry name" value="ISOPREN_C2_like"/>
    <property type="match status" value="1"/>
</dbReference>
<feature type="signal peptide" evidence="2">
    <location>
        <begin position="1"/>
        <end position="18"/>
    </location>
</feature>
<gene>
    <name evidence="4" type="ORF">IAC79_07655</name>
</gene>
<feature type="chain" id="PRO_5039520566" description="Prenyltransferase alpha-alpha toroid domain-containing protein" evidence="2">
    <location>
        <begin position="19"/>
        <end position="356"/>
    </location>
</feature>
<dbReference type="Gene3D" id="1.50.10.20">
    <property type="match status" value="2"/>
</dbReference>
<proteinExistence type="predicted"/>
<organism evidence="4 5">
    <name type="scientific">Candidatus Spyradenecus faecavium</name>
    <dbReference type="NCBI Taxonomy" id="2840947"/>
    <lineage>
        <taxon>Bacteria</taxon>
        <taxon>Pseudomonadati</taxon>
        <taxon>Lentisphaerota</taxon>
        <taxon>Lentisphaeria</taxon>
        <taxon>Lentisphaerales</taxon>
        <taxon>Lentisphaeraceae</taxon>
        <taxon>Lentisphaeraceae incertae sedis</taxon>
        <taxon>Candidatus Spyradenecus</taxon>
    </lineage>
</organism>
<evidence type="ECO:0000259" key="3">
    <source>
        <dbReference type="Pfam" id="PF00432"/>
    </source>
</evidence>
<name>A0A9D1T3E7_9BACT</name>
<reference evidence="4" key="1">
    <citation type="submission" date="2020-10" db="EMBL/GenBank/DDBJ databases">
        <authorList>
            <person name="Gilroy R."/>
        </authorList>
    </citation>
    <scope>NUCLEOTIDE SEQUENCE</scope>
    <source>
        <strain evidence="4">35461</strain>
    </source>
</reference>
<dbReference type="SUPFAM" id="SSF48239">
    <property type="entry name" value="Terpenoid cyclases/Protein prenyltransferases"/>
    <property type="match status" value="2"/>
</dbReference>
<dbReference type="Pfam" id="PF00432">
    <property type="entry name" value="Prenyltrans"/>
    <property type="match status" value="1"/>
</dbReference>
<evidence type="ECO:0000256" key="1">
    <source>
        <dbReference type="ARBA" id="ARBA00022737"/>
    </source>
</evidence>